<dbReference type="SMART" id="SM00651">
    <property type="entry name" value="Sm"/>
    <property type="match status" value="1"/>
</dbReference>
<dbReference type="Gene3D" id="3.30.310.60">
    <property type="entry name" value="Like-Sm ribonucleoprotein, C-terminal domain"/>
    <property type="match status" value="1"/>
</dbReference>
<dbReference type="AlphaFoldDB" id="A0A7C2YTK3"/>
<dbReference type="Pfam" id="PF14894">
    <property type="entry name" value="Lsm_C"/>
    <property type="match status" value="1"/>
</dbReference>
<accession>A0A7C2YTK3</accession>
<protein>
    <recommendedName>
        <fullName evidence="1">Sm domain-containing protein</fullName>
    </recommendedName>
</protein>
<evidence type="ECO:0000313" key="2">
    <source>
        <dbReference type="EMBL" id="HEU97958.1"/>
    </source>
</evidence>
<reference evidence="2" key="1">
    <citation type="journal article" date="2020" name="mSystems">
        <title>Genome- and Community-Level Interaction Insights into Carbon Utilization and Element Cycling Functions of Hydrothermarchaeota in Hydrothermal Sediment.</title>
        <authorList>
            <person name="Zhou Z."/>
            <person name="Liu Y."/>
            <person name="Xu W."/>
            <person name="Pan J."/>
            <person name="Luo Z.H."/>
            <person name="Li M."/>
        </authorList>
    </citation>
    <scope>NUCLEOTIDE SEQUENCE [LARGE SCALE GENOMIC DNA]</scope>
    <source>
        <strain evidence="2">SpSt-1259</strain>
    </source>
</reference>
<dbReference type="Gene3D" id="2.30.30.100">
    <property type="match status" value="1"/>
</dbReference>
<dbReference type="EMBL" id="DSFE01000082">
    <property type="protein sequence ID" value="HEU97958.1"/>
    <property type="molecule type" value="Genomic_DNA"/>
</dbReference>
<proteinExistence type="predicted"/>
<dbReference type="Proteomes" id="UP000885664">
    <property type="component" value="Unassembled WGS sequence"/>
</dbReference>
<sequence length="158" mass="17270">MLGGVFKMSVSTASRRMVSELNALLDRQIIVKLKSGKTVKGILYGFDEKFNVLLKGASEEGGSSYPVLLITSESIETLAAIESPLFNPEEFGRIVVSRLNIREADVKAYPEAGVLVVLNTIRVSEKGVEGSGPLAHKIYGLFTEYMESKKKESVQSKL</sequence>
<gene>
    <name evidence="2" type="ORF">ENO36_03785</name>
</gene>
<organism evidence="2">
    <name type="scientific">Fervidicoccus fontis</name>
    <dbReference type="NCBI Taxonomy" id="683846"/>
    <lineage>
        <taxon>Archaea</taxon>
        <taxon>Thermoproteota</taxon>
        <taxon>Thermoprotei</taxon>
        <taxon>Fervidicoccales</taxon>
        <taxon>Fervidicoccaceae</taxon>
        <taxon>Fervidicoccus</taxon>
    </lineage>
</organism>
<dbReference type="InterPro" id="IPR010920">
    <property type="entry name" value="LSM_dom_sf"/>
</dbReference>
<dbReference type="GO" id="GO:0003723">
    <property type="term" value="F:RNA binding"/>
    <property type="evidence" value="ECO:0007669"/>
    <property type="project" value="InterPro"/>
</dbReference>
<dbReference type="InterPro" id="IPR047575">
    <property type="entry name" value="Sm"/>
</dbReference>
<dbReference type="PROSITE" id="PS52002">
    <property type="entry name" value="SM"/>
    <property type="match status" value="1"/>
</dbReference>
<dbReference type="Pfam" id="PF01423">
    <property type="entry name" value="LSM"/>
    <property type="match status" value="1"/>
</dbReference>
<dbReference type="InterPro" id="IPR037156">
    <property type="entry name" value="Lsm_C_sf"/>
</dbReference>
<dbReference type="InterPro" id="IPR028277">
    <property type="entry name" value="Lsm_C"/>
</dbReference>
<dbReference type="InterPro" id="IPR001163">
    <property type="entry name" value="Sm_dom_euk/arc"/>
</dbReference>
<dbReference type="SUPFAM" id="SSF50182">
    <property type="entry name" value="Sm-like ribonucleoproteins"/>
    <property type="match status" value="1"/>
</dbReference>
<comment type="caution">
    <text evidence="2">The sequence shown here is derived from an EMBL/GenBank/DDBJ whole genome shotgun (WGS) entry which is preliminary data.</text>
</comment>
<name>A0A7C2YTK3_9CREN</name>
<evidence type="ECO:0000259" key="1">
    <source>
        <dbReference type="PROSITE" id="PS52002"/>
    </source>
</evidence>
<feature type="domain" description="Sm" evidence="1">
    <location>
        <begin position="16"/>
        <end position="84"/>
    </location>
</feature>